<dbReference type="STRING" id="28176.CF66_3001"/>
<dbReference type="PANTHER" id="PTHR34501:SF2">
    <property type="entry name" value="OUTER MEMBRANE PORIN F-RELATED"/>
    <property type="match status" value="1"/>
</dbReference>
<feature type="signal peptide" evidence="4">
    <location>
        <begin position="1"/>
        <end position="18"/>
    </location>
</feature>
<dbReference type="AlphaFoldDB" id="S3DJY0"/>
<organism evidence="6 7">
    <name type="scientific">Candidatus Photodesmus katoptron Akat1</name>
    <dbReference type="NCBI Taxonomy" id="1236703"/>
    <lineage>
        <taxon>Bacteria</taxon>
        <taxon>Pseudomonadati</taxon>
        <taxon>Pseudomonadota</taxon>
        <taxon>Gammaproteobacteria</taxon>
        <taxon>Vibrionales</taxon>
        <taxon>Vibrionaceae</taxon>
        <taxon>Candidatus Photodesmus</taxon>
    </lineage>
</organism>
<dbReference type="Pfam" id="PF13609">
    <property type="entry name" value="Porin_4"/>
    <property type="match status" value="1"/>
</dbReference>
<reference evidence="6 7" key="1">
    <citation type="journal article" date="2014" name="Environ. Microbiol.">
        <title>Genomic signatures of obligate host dependence in the luminous bacterial symbiont of a vertebrate.</title>
        <authorList>
            <person name="Hendry T.A."/>
            <person name="de Wet J.R."/>
            <person name="Dunlap P.V."/>
        </authorList>
    </citation>
    <scope>NUCLEOTIDE SEQUENCE [LARGE SCALE GENOMIC DNA]</scope>
    <source>
        <strain evidence="6 7">Akat1</strain>
    </source>
</reference>
<evidence type="ECO:0000256" key="1">
    <source>
        <dbReference type="ARBA" id="ARBA00004571"/>
    </source>
</evidence>
<proteinExistence type="predicted"/>
<dbReference type="PANTHER" id="PTHR34501">
    <property type="entry name" value="PROTEIN YDDL-RELATED"/>
    <property type="match status" value="1"/>
</dbReference>
<dbReference type="InterPro" id="IPR023614">
    <property type="entry name" value="Porin_dom_sf"/>
</dbReference>
<dbReference type="GO" id="GO:0009279">
    <property type="term" value="C:cell outer membrane"/>
    <property type="evidence" value="ECO:0007669"/>
    <property type="project" value="UniProtKB-SubCell"/>
</dbReference>
<dbReference type="Gene3D" id="2.40.160.10">
    <property type="entry name" value="Porin"/>
    <property type="match status" value="1"/>
</dbReference>
<comment type="caution">
    <text evidence="6">The sequence shown here is derived from an EMBL/GenBank/DDBJ whole genome shotgun (WGS) entry which is preliminary data.</text>
</comment>
<dbReference type="eggNOG" id="COG3203">
    <property type="taxonomic scope" value="Bacteria"/>
</dbReference>
<keyword evidence="7" id="KW-1185">Reference proteome</keyword>
<evidence type="ECO:0000313" key="6">
    <source>
        <dbReference type="EMBL" id="EPE37454.1"/>
    </source>
</evidence>
<evidence type="ECO:0000259" key="5">
    <source>
        <dbReference type="Pfam" id="PF13609"/>
    </source>
</evidence>
<gene>
    <name evidence="6" type="ORF">O1U_0757</name>
</gene>
<protein>
    <recommendedName>
        <fullName evidence="5">Porin domain-containing protein</fullName>
    </recommendedName>
</protein>
<keyword evidence="3" id="KW-0472">Membrane</keyword>
<keyword evidence="2 4" id="KW-0732">Signal</keyword>
<name>S3DJY0_9GAMM</name>
<accession>S3DJY0</accession>
<dbReference type="Proteomes" id="UP000053688">
    <property type="component" value="Unassembled WGS sequence"/>
</dbReference>
<dbReference type="EMBL" id="AMSD01000002">
    <property type="protein sequence ID" value="EPE37454.1"/>
    <property type="molecule type" value="Genomic_DNA"/>
</dbReference>
<dbReference type="InterPro" id="IPR050298">
    <property type="entry name" value="Gram-neg_bact_OMP"/>
</dbReference>
<feature type="chain" id="PRO_5004508602" description="Porin domain-containing protein" evidence="4">
    <location>
        <begin position="19"/>
        <end position="318"/>
    </location>
</feature>
<comment type="subcellular location">
    <subcellularLocation>
        <location evidence="1">Cell outer membrane</location>
        <topology evidence="1">Multi-pass membrane protein</topology>
    </subcellularLocation>
</comment>
<sequence>MKKTLVALGVIAASSAQAGVALYDNDGIKINLSGGVDVVYLKDLKKGSHFEQKIDDADFGIGASYAINDDLKVAGYLEYDGDKNNQKGMMGDVYIKLGSESLGSIKVGRICGVIDDVGIASDYQLGEKAFLLSEEGNKVICNDEMIRYDLDTDMFYTNLSYSQDKNENISSLGKSGRYLDGRVGVRVANFDVSVAYGDIKASAVTSKERLVAVETKFAGIPNANVSAAYYRMQGDLSSAEKVKRDNYYLAGDYTLNSWKFGAGVNKFVTKNADEKNFRAWHVNTGYNFAKNSTAYVEVAGNNKDDNQTGIAVGVKTSF</sequence>
<dbReference type="GO" id="GO:0015288">
    <property type="term" value="F:porin activity"/>
    <property type="evidence" value="ECO:0007669"/>
    <property type="project" value="InterPro"/>
</dbReference>
<evidence type="ECO:0000256" key="4">
    <source>
        <dbReference type="SAM" id="SignalP"/>
    </source>
</evidence>
<dbReference type="SUPFAM" id="SSF56935">
    <property type="entry name" value="Porins"/>
    <property type="match status" value="1"/>
</dbReference>
<feature type="domain" description="Porin" evidence="5">
    <location>
        <begin position="7"/>
        <end position="305"/>
    </location>
</feature>
<evidence type="ECO:0000313" key="7">
    <source>
        <dbReference type="Proteomes" id="UP000053688"/>
    </source>
</evidence>
<evidence type="ECO:0000256" key="2">
    <source>
        <dbReference type="ARBA" id="ARBA00022729"/>
    </source>
</evidence>
<dbReference type="InterPro" id="IPR033900">
    <property type="entry name" value="Gram_neg_porin_domain"/>
</dbReference>
<evidence type="ECO:0000256" key="3">
    <source>
        <dbReference type="ARBA" id="ARBA00023136"/>
    </source>
</evidence>